<name>A0A328KL36_9LACT</name>
<dbReference type="GO" id="GO:0000287">
    <property type="term" value="F:magnesium ion binding"/>
    <property type="evidence" value="ECO:0007669"/>
    <property type="project" value="InterPro"/>
</dbReference>
<dbReference type="Pfam" id="PF05866">
    <property type="entry name" value="RusA"/>
    <property type="match status" value="1"/>
</dbReference>
<reference evidence="1 2" key="1">
    <citation type="submission" date="2017-03" db="EMBL/GenBank/DDBJ databases">
        <title>wgs assembly of Dolosigranulum pigrum KPL CDC strains.</title>
        <authorList>
            <person name="Brugger S.D."/>
            <person name="Pettigrew M."/>
            <person name="Kong Y."/>
            <person name="Lemon K.P."/>
        </authorList>
    </citation>
    <scope>NUCLEOTIDE SEQUENCE [LARGE SCALE GENOMIC DNA]</scope>
    <source>
        <strain evidence="1 2">KPL1931_CDC4294-98</strain>
    </source>
</reference>
<dbReference type="RefSeq" id="WP_112790610.1">
    <property type="nucleotide sequence ID" value="NZ_NAQV01000058.1"/>
</dbReference>
<dbReference type="GO" id="GO:0006310">
    <property type="term" value="P:DNA recombination"/>
    <property type="evidence" value="ECO:0007669"/>
    <property type="project" value="InterPro"/>
</dbReference>
<dbReference type="EMBL" id="NAQV01000058">
    <property type="protein sequence ID" value="RAN61409.1"/>
    <property type="molecule type" value="Genomic_DNA"/>
</dbReference>
<sequence length="145" mass="16324">MSLVEMYMPIKAKPKQRPQWSKYSKRPRTPKATREFENKVATFGKAYMRKAKLTSFSEPLKVSIIVIKATPKSWSIAKTLRALGGGIAPTTLGDVDNYAKSILDGLNGVAFEDDKYIIELYVKKTYGQQDGIRVNIDLIDTDNAY</sequence>
<dbReference type="Proteomes" id="UP000249099">
    <property type="component" value="Unassembled WGS sequence"/>
</dbReference>
<comment type="caution">
    <text evidence="1">The sequence shown here is derived from an EMBL/GenBank/DDBJ whole genome shotgun (WGS) entry which is preliminary data.</text>
</comment>
<dbReference type="SUPFAM" id="SSF103084">
    <property type="entry name" value="Holliday junction resolvase RusA"/>
    <property type="match status" value="1"/>
</dbReference>
<evidence type="ECO:0000313" key="1">
    <source>
        <dbReference type="EMBL" id="RAN61409.1"/>
    </source>
</evidence>
<dbReference type="Gene3D" id="3.30.1330.70">
    <property type="entry name" value="Holliday junction resolvase RusA"/>
    <property type="match status" value="1"/>
</dbReference>
<accession>A0A328KL36</accession>
<dbReference type="AlphaFoldDB" id="A0A328KL36"/>
<dbReference type="InterPro" id="IPR036614">
    <property type="entry name" value="RusA-like_sf"/>
</dbReference>
<protein>
    <submittedName>
        <fullName evidence="1">Uncharacterized protein</fullName>
    </submittedName>
</protein>
<gene>
    <name evidence="1" type="ORF">B8A44_09615</name>
</gene>
<evidence type="ECO:0000313" key="2">
    <source>
        <dbReference type="Proteomes" id="UP000249099"/>
    </source>
</evidence>
<proteinExistence type="predicted"/>
<dbReference type="GO" id="GO:0006281">
    <property type="term" value="P:DNA repair"/>
    <property type="evidence" value="ECO:0007669"/>
    <property type="project" value="InterPro"/>
</dbReference>
<dbReference type="InterPro" id="IPR008822">
    <property type="entry name" value="Endonuclease_RusA-like"/>
</dbReference>
<organism evidence="1 2">
    <name type="scientific">Dolosigranulum pigrum</name>
    <dbReference type="NCBI Taxonomy" id="29394"/>
    <lineage>
        <taxon>Bacteria</taxon>
        <taxon>Bacillati</taxon>
        <taxon>Bacillota</taxon>
        <taxon>Bacilli</taxon>
        <taxon>Lactobacillales</taxon>
        <taxon>Carnobacteriaceae</taxon>
        <taxon>Dolosigranulum</taxon>
    </lineage>
</organism>